<proteinExistence type="inferred from homology"/>
<dbReference type="PROSITE" id="PS50163">
    <property type="entry name" value="RECA_3"/>
    <property type="match status" value="1"/>
</dbReference>
<comment type="similarity">
    <text evidence="1 9 11">Belongs to the RecA family.</text>
</comment>
<dbReference type="InterPro" id="IPR023400">
    <property type="entry name" value="RecA_C_sf"/>
</dbReference>
<keyword evidence="16" id="KW-1185">Reference proteome</keyword>
<dbReference type="RefSeq" id="WP_119714871.1">
    <property type="nucleotide sequence ID" value="NZ_OMOH01000002.1"/>
</dbReference>
<evidence type="ECO:0000256" key="9">
    <source>
        <dbReference type="HAMAP-Rule" id="MF_00268"/>
    </source>
</evidence>
<dbReference type="InterPro" id="IPR013765">
    <property type="entry name" value="DNA_recomb/repair_RecA"/>
</dbReference>
<dbReference type="NCBIfam" id="TIGR02012">
    <property type="entry name" value="tigrfam_recA"/>
    <property type="match status" value="1"/>
</dbReference>
<dbReference type="SUPFAM" id="SSF52540">
    <property type="entry name" value="P-loop containing nucleoside triphosphate hydrolases"/>
    <property type="match status" value="1"/>
</dbReference>
<dbReference type="CDD" id="cd00983">
    <property type="entry name" value="RecA"/>
    <property type="match status" value="1"/>
</dbReference>
<dbReference type="OrthoDB" id="9776733at2"/>
<dbReference type="Pfam" id="PF00154">
    <property type="entry name" value="RecA_N"/>
    <property type="match status" value="1"/>
</dbReference>
<dbReference type="PANTHER" id="PTHR45900">
    <property type="entry name" value="RECA"/>
    <property type="match status" value="1"/>
</dbReference>
<keyword evidence="4 9" id="KW-0067">ATP-binding</keyword>
<dbReference type="SMART" id="SM00382">
    <property type="entry name" value="AAA"/>
    <property type="match status" value="1"/>
</dbReference>
<evidence type="ECO:0000256" key="3">
    <source>
        <dbReference type="ARBA" id="ARBA00022741"/>
    </source>
</evidence>
<keyword evidence="3 9" id="KW-0547">Nucleotide-binding</keyword>
<evidence type="ECO:0000256" key="12">
    <source>
        <dbReference type="SAM" id="MobiDB-lite"/>
    </source>
</evidence>
<protein>
    <recommendedName>
        <fullName evidence="2 9">Protein RecA</fullName>
    </recommendedName>
    <alternativeName>
        <fullName evidence="8 9">Recombinase A</fullName>
    </alternativeName>
</protein>
<dbReference type="InterPro" id="IPR020588">
    <property type="entry name" value="RecA_ATP-bd"/>
</dbReference>
<dbReference type="InterPro" id="IPR020584">
    <property type="entry name" value="DNA_recomb/repair_RecA_CS"/>
</dbReference>
<dbReference type="InterPro" id="IPR049261">
    <property type="entry name" value="RecA-like_C"/>
</dbReference>
<dbReference type="Proteomes" id="UP000265962">
    <property type="component" value="Unassembled WGS sequence"/>
</dbReference>
<feature type="binding site" evidence="9">
    <location>
        <begin position="66"/>
        <end position="73"/>
    </location>
    <ligand>
        <name>ATP</name>
        <dbReference type="ChEBI" id="CHEBI:30616"/>
    </ligand>
</feature>
<accession>A0A375HYM1</accession>
<keyword evidence="5 9" id="KW-0238">DNA-binding</keyword>
<dbReference type="HAMAP" id="MF_00268">
    <property type="entry name" value="RecA"/>
    <property type="match status" value="1"/>
</dbReference>
<evidence type="ECO:0000256" key="5">
    <source>
        <dbReference type="ARBA" id="ARBA00023125"/>
    </source>
</evidence>
<dbReference type="PRINTS" id="PR00142">
    <property type="entry name" value="RECA"/>
</dbReference>
<keyword evidence="9 10" id="KW-0234">DNA repair</keyword>
<dbReference type="PROSITE" id="PS00321">
    <property type="entry name" value="RECA_1"/>
    <property type="match status" value="1"/>
</dbReference>
<dbReference type="GO" id="GO:0140664">
    <property type="term" value="F:ATP-dependent DNA damage sensor activity"/>
    <property type="evidence" value="ECO:0007669"/>
    <property type="project" value="InterPro"/>
</dbReference>
<name>A0A375HYM1_9ACTN</name>
<dbReference type="GO" id="GO:0005524">
    <property type="term" value="F:ATP binding"/>
    <property type="evidence" value="ECO:0007669"/>
    <property type="project" value="UniProtKB-UniRule"/>
</dbReference>
<sequence length="352" mass="37209">MAVADRQKALEAALAQIEKAHGKGSVMRLGDQGAQQMESIPTGSVALDIALGIGGLPRGRIVEIYGPESSGKTTVALHAIASAQAEGGICAFIDAEHALDPTYAHALGVDTDALLVSQPDNGEQALEIADTLVRSGALELIVVDSVAALTPRAEIEGEMGDSHVGLQARLMSQALRKMTGALKNANTTAIFINQLREKIGVMFGNPETTTGGRALKFYASVRLDVRRIESLKDGGEVVGNRTRVKVVKNKVAPPFKRAEFDILYGKGISREGSLLDMGVDAGIIRKAGAWFTYGNDQLGQGKENARTFLIAHPEVADEIDGRIRVALGLVPDPDVPEGVDPETGEMREPTGA</sequence>
<dbReference type="InterPro" id="IPR049428">
    <property type="entry name" value="RecA-like_N"/>
</dbReference>
<keyword evidence="9 11" id="KW-0227">DNA damage</keyword>
<dbReference type="Gene3D" id="3.40.50.300">
    <property type="entry name" value="P-loop containing nucleotide triphosphate hydrolases"/>
    <property type="match status" value="1"/>
</dbReference>
<gene>
    <name evidence="9" type="primary">recA</name>
    <name evidence="15" type="ORF">PROPJV5_0627</name>
</gene>
<evidence type="ECO:0000259" key="14">
    <source>
        <dbReference type="PROSITE" id="PS50163"/>
    </source>
</evidence>
<feature type="region of interest" description="Disordered" evidence="12">
    <location>
        <begin position="332"/>
        <end position="352"/>
    </location>
</feature>
<dbReference type="PROSITE" id="PS50162">
    <property type="entry name" value="RECA_2"/>
    <property type="match status" value="1"/>
</dbReference>
<evidence type="ECO:0000256" key="7">
    <source>
        <dbReference type="ARBA" id="ARBA00023236"/>
    </source>
</evidence>
<dbReference type="GO" id="GO:0009432">
    <property type="term" value="P:SOS response"/>
    <property type="evidence" value="ECO:0007669"/>
    <property type="project" value="UniProtKB-UniRule"/>
</dbReference>
<dbReference type="FunFam" id="3.40.50.300:FF:000087">
    <property type="entry name" value="Recombinase RecA"/>
    <property type="match status" value="1"/>
</dbReference>
<evidence type="ECO:0000256" key="4">
    <source>
        <dbReference type="ARBA" id="ARBA00022840"/>
    </source>
</evidence>
<evidence type="ECO:0000256" key="10">
    <source>
        <dbReference type="RuleBase" id="RU000526"/>
    </source>
</evidence>
<feature type="domain" description="RecA family profile 2" evidence="14">
    <location>
        <begin position="200"/>
        <end position="273"/>
    </location>
</feature>
<dbReference type="EMBL" id="OMOH01000002">
    <property type="protein sequence ID" value="SPF67670.1"/>
    <property type="molecule type" value="Genomic_DNA"/>
</dbReference>
<evidence type="ECO:0000313" key="15">
    <source>
        <dbReference type="EMBL" id="SPF67670.1"/>
    </source>
</evidence>
<dbReference type="InterPro" id="IPR003593">
    <property type="entry name" value="AAA+_ATPase"/>
</dbReference>
<dbReference type="Pfam" id="PF21096">
    <property type="entry name" value="RecA_C"/>
    <property type="match status" value="1"/>
</dbReference>
<keyword evidence="7 9" id="KW-0742">SOS response</keyword>
<comment type="function">
    <text evidence="9">Can catalyze the hydrolysis of ATP in the presence of single-stranded DNA, the ATP-dependent uptake of single-stranded DNA by duplex DNA, and the ATP-dependent hybridization of homologous single-stranded DNAs. It interacts with LexA causing its activation and leading to its autocatalytic cleavage.</text>
</comment>
<keyword evidence="6 9" id="KW-0233">DNA recombination</keyword>
<organism evidence="15 16">
    <name type="scientific">Propionibacterium ruminifibrarum</name>
    <dbReference type="NCBI Taxonomy" id="1962131"/>
    <lineage>
        <taxon>Bacteria</taxon>
        <taxon>Bacillati</taxon>
        <taxon>Actinomycetota</taxon>
        <taxon>Actinomycetes</taxon>
        <taxon>Propionibacteriales</taxon>
        <taxon>Propionibacteriaceae</taxon>
        <taxon>Propionibacterium</taxon>
    </lineage>
</organism>
<evidence type="ECO:0000256" key="11">
    <source>
        <dbReference type="RuleBase" id="RU004527"/>
    </source>
</evidence>
<dbReference type="PANTHER" id="PTHR45900:SF1">
    <property type="entry name" value="MITOCHONDRIAL DNA REPAIR PROTEIN RECA HOMOLOG-RELATED"/>
    <property type="match status" value="1"/>
</dbReference>
<dbReference type="InterPro" id="IPR027417">
    <property type="entry name" value="P-loop_NTPase"/>
</dbReference>
<evidence type="ECO:0000256" key="2">
    <source>
        <dbReference type="ARBA" id="ARBA00015553"/>
    </source>
</evidence>
<reference evidence="16" key="1">
    <citation type="submission" date="2018-02" db="EMBL/GenBank/DDBJ databases">
        <authorList>
            <person name="Hornung B."/>
        </authorList>
    </citation>
    <scope>NUCLEOTIDE SEQUENCE [LARGE SCALE GENOMIC DNA]</scope>
</reference>
<dbReference type="GO" id="GO:0003697">
    <property type="term" value="F:single-stranded DNA binding"/>
    <property type="evidence" value="ECO:0007669"/>
    <property type="project" value="UniProtKB-UniRule"/>
</dbReference>
<evidence type="ECO:0000259" key="13">
    <source>
        <dbReference type="PROSITE" id="PS50162"/>
    </source>
</evidence>
<dbReference type="InterPro" id="IPR020587">
    <property type="entry name" value="RecA_monomer-monomer_interface"/>
</dbReference>
<feature type="compositionally biased region" description="Acidic residues" evidence="12">
    <location>
        <begin position="334"/>
        <end position="343"/>
    </location>
</feature>
<keyword evidence="9" id="KW-0963">Cytoplasm</keyword>
<dbReference type="GO" id="GO:0006281">
    <property type="term" value="P:DNA repair"/>
    <property type="evidence" value="ECO:0007669"/>
    <property type="project" value="UniProtKB-UniRule"/>
</dbReference>
<evidence type="ECO:0000313" key="16">
    <source>
        <dbReference type="Proteomes" id="UP000265962"/>
    </source>
</evidence>
<evidence type="ECO:0000256" key="6">
    <source>
        <dbReference type="ARBA" id="ARBA00023172"/>
    </source>
</evidence>
<dbReference type="GO" id="GO:0003684">
    <property type="term" value="F:damaged DNA binding"/>
    <property type="evidence" value="ECO:0007669"/>
    <property type="project" value="UniProtKB-UniRule"/>
</dbReference>
<feature type="domain" description="RecA family profile 1" evidence="13">
    <location>
        <begin position="36"/>
        <end position="195"/>
    </location>
</feature>
<evidence type="ECO:0000256" key="1">
    <source>
        <dbReference type="ARBA" id="ARBA00009391"/>
    </source>
</evidence>
<comment type="subcellular location">
    <subcellularLocation>
        <location evidence="9">Cytoplasm</location>
    </subcellularLocation>
</comment>
<evidence type="ECO:0000256" key="8">
    <source>
        <dbReference type="ARBA" id="ARBA00033319"/>
    </source>
</evidence>
<dbReference type="GO" id="GO:0005829">
    <property type="term" value="C:cytosol"/>
    <property type="evidence" value="ECO:0007669"/>
    <property type="project" value="TreeGrafter"/>
</dbReference>
<dbReference type="GO" id="GO:0006310">
    <property type="term" value="P:DNA recombination"/>
    <property type="evidence" value="ECO:0007669"/>
    <property type="project" value="UniProtKB-UniRule"/>
</dbReference>
<dbReference type="AlphaFoldDB" id="A0A375HYM1"/>
<dbReference type="SUPFAM" id="SSF54752">
    <property type="entry name" value="RecA protein, C-terminal domain"/>
    <property type="match status" value="1"/>
</dbReference>